<keyword evidence="1" id="KW-0472">Membrane</keyword>
<organism evidence="2">
    <name type="scientific">viral metagenome</name>
    <dbReference type="NCBI Taxonomy" id="1070528"/>
    <lineage>
        <taxon>unclassified sequences</taxon>
        <taxon>metagenomes</taxon>
        <taxon>organismal metagenomes</taxon>
    </lineage>
</organism>
<dbReference type="AlphaFoldDB" id="A0A6C0D4D0"/>
<keyword evidence="1" id="KW-0812">Transmembrane</keyword>
<protein>
    <submittedName>
        <fullName evidence="2">Uncharacterized protein</fullName>
    </submittedName>
</protein>
<sequence length="166" mass="19207">MTVTVHDNQLNPIFDLERKLMADINDFNTKYSCYLHSTANPNQYVQLGYIRSPASCTSSNSSISQVTAAYNTIITDINNLKTMLQNYSGPRTQQYDISFNYIISNYDEIIEQRTDMDKKLSELYGVDDGINNYYVNQYRATMFSKIMLTILVTSLVYYAFMKIIKK</sequence>
<name>A0A6C0D4D0_9ZZZZ</name>
<reference evidence="2" key="1">
    <citation type="journal article" date="2020" name="Nature">
        <title>Giant virus diversity and host interactions through global metagenomics.</title>
        <authorList>
            <person name="Schulz F."/>
            <person name="Roux S."/>
            <person name="Paez-Espino D."/>
            <person name="Jungbluth S."/>
            <person name="Walsh D.A."/>
            <person name="Denef V.J."/>
            <person name="McMahon K.D."/>
            <person name="Konstantinidis K.T."/>
            <person name="Eloe-Fadrosh E.A."/>
            <person name="Kyrpides N.C."/>
            <person name="Woyke T."/>
        </authorList>
    </citation>
    <scope>NUCLEOTIDE SEQUENCE</scope>
    <source>
        <strain evidence="2">GVMAG-M-3300023174-124</strain>
    </source>
</reference>
<keyword evidence="1" id="KW-1133">Transmembrane helix</keyword>
<proteinExistence type="predicted"/>
<feature type="transmembrane region" description="Helical" evidence="1">
    <location>
        <begin position="142"/>
        <end position="160"/>
    </location>
</feature>
<accession>A0A6C0D4D0</accession>
<evidence type="ECO:0000313" key="2">
    <source>
        <dbReference type="EMBL" id="QHT11896.1"/>
    </source>
</evidence>
<evidence type="ECO:0000256" key="1">
    <source>
        <dbReference type="SAM" id="Phobius"/>
    </source>
</evidence>
<dbReference type="EMBL" id="MN739539">
    <property type="protein sequence ID" value="QHT11896.1"/>
    <property type="molecule type" value="Genomic_DNA"/>
</dbReference>